<comment type="caution">
    <text evidence="1">The sequence shown here is derived from an EMBL/GenBank/DDBJ whole genome shotgun (WGS) entry which is preliminary data.</text>
</comment>
<dbReference type="EMBL" id="LXQD01000295">
    <property type="protein sequence ID" value="RCJ29000.1"/>
    <property type="molecule type" value="Genomic_DNA"/>
</dbReference>
<organism evidence="1 2">
    <name type="scientific">Nostoc minutum NIES-26</name>
    <dbReference type="NCBI Taxonomy" id="1844469"/>
    <lineage>
        <taxon>Bacteria</taxon>
        <taxon>Bacillati</taxon>
        <taxon>Cyanobacteriota</taxon>
        <taxon>Cyanophyceae</taxon>
        <taxon>Nostocales</taxon>
        <taxon>Nostocaceae</taxon>
        <taxon>Nostoc</taxon>
    </lineage>
</organism>
<sequence length="140" mass="15375">MSDIALHKYFPRLPEAALQEFTEWCVLEQAKAAGCNFTPDRSKLNNLPPGEYIPKLVDQFMKVKPDPIKAGLVAAIAGKEADKHALSGLAIVADFVSLYVKYLIPKDGDTPEQAEAVLTKAAQHQCEKLVEIGKKHGVEF</sequence>
<name>A0A367QZC0_9NOSO</name>
<accession>A0A367QZC0</accession>
<proteinExistence type="predicted"/>
<reference evidence="1" key="1">
    <citation type="submission" date="2016-04" db="EMBL/GenBank/DDBJ databases">
        <authorList>
            <person name="Tabuchi Yagui T.R."/>
        </authorList>
    </citation>
    <scope>NUCLEOTIDE SEQUENCE [LARGE SCALE GENOMIC DNA]</scope>
    <source>
        <strain evidence="1">NIES-26</strain>
    </source>
</reference>
<dbReference type="Proteomes" id="UP000252107">
    <property type="component" value="Unassembled WGS sequence"/>
</dbReference>
<dbReference type="AlphaFoldDB" id="A0A367QZC0"/>
<evidence type="ECO:0000313" key="1">
    <source>
        <dbReference type="EMBL" id="RCJ29000.1"/>
    </source>
</evidence>
<protein>
    <submittedName>
        <fullName evidence="1">Uncharacterized protein</fullName>
    </submittedName>
</protein>
<keyword evidence="2" id="KW-1185">Reference proteome</keyword>
<gene>
    <name evidence="1" type="ORF">A6770_00975</name>
</gene>
<evidence type="ECO:0000313" key="2">
    <source>
        <dbReference type="Proteomes" id="UP000252107"/>
    </source>
</evidence>